<keyword evidence="5" id="KW-0970">Cilium biogenesis/degradation</keyword>
<evidence type="ECO:0000256" key="10">
    <source>
        <dbReference type="SAM" id="Coils"/>
    </source>
</evidence>
<dbReference type="InterPro" id="IPR021897">
    <property type="entry name" value="FAP206"/>
</dbReference>
<reference evidence="11 12" key="1">
    <citation type="journal article" date="2022" name="Nat. Ecol. Evol.">
        <title>A masculinizing supergene underlies an exaggerated male reproductive morph in a spider.</title>
        <authorList>
            <person name="Hendrickx F."/>
            <person name="De Corte Z."/>
            <person name="Sonet G."/>
            <person name="Van Belleghem S.M."/>
            <person name="Kostlbacher S."/>
            <person name="Vangestel C."/>
        </authorList>
    </citation>
    <scope>NUCLEOTIDE SEQUENCE [LARGE SCALE GENOMIC DNA]</scope>
    <source>
        <strain evidence="11">W744_W776</strain>
    </source>
</reference>
<evidence type="ECO:0000256" key="2">
    <source>
        <dbReference type="ARBA" id="ARBA00010500"/>
    </source>
</evidence>
<dbReference type="PANTHER" id="PTHR21442">
    <property type="entry name" value="CILIA- AND FLAGELLA-ASSOCIATED PROTEIN 206"/>
    <property type="match status" value="1"/>
</dbReference>
<name>A0AAV6U5L3_9ARAC</name>
<dbReference type="Proteomes" id="UP000827092">
    <property type="component" value="Unassembled WGS sequence"/>
</dbReference>
<evidence type="ECO:0000256" key="9">
    <source>
        <dbReference type="ARBA" id="ARBA00045321"/>
    </source>
</evidence>
<keyword evidence="4" id="KW-0963">Cytoplasm</keyword>
<evidence type="ECO:0000256" key="3">
    <source>
        <dbReference type="ARBA" id="ARBA00021602"/>
    </source>
</evidence>
<keyword evidence="7" id="KW-0206">Cytoskeleton</keyword>
<keyword evidence="8" id="KW-0966">Cell projection</keyword>
<evidence type="ECO:0000313" key="12">
    <source>
        <dbReference type="Proteomes" id="UP000827092"/>
    </source>
</evidence>
<dbReference type="Pfam" id="PF12018">
    <property type="entry name" value="FAP206"/>
    <property type="match status" value="1"/>
</dbReference>
<evidence type="ECO:0000256" key="4">
    <source>
        <dbReference type="ARBA" id="ARBA00022490"/>
    </source>
</evidence>
<organism evidence="11 12">
    <name type="scientific">Oedothorax gibbosus</name>
    <dbReference type="NCBI Taxonomy" id="931172"/>
    <lineage>
        <taxon>Eukaryota</taxon>
        <taxon>Metazoa</taxon>
        <taxon>Ecdysozoa</taxon>
        <taxon>Arthropoda</taxon>
        <taxon>Chelicerata</taxon>
        <taxon>Arachnida</taxon>
        <taxon>Araneae</taxon>
        <taxon>Araneomorphae</taxon>
        <taxon>Entelegynae</taxon>
        <taxon>Araneoidea</taxon>
        <taxon>Linyphiidae</taxon>
        <taxon>Erigoninae</taxon>
        <taxon>Oedothorax</taxon>
    </lineage>
</organism>
<evidence type="ECO:0000256" key="1">
    <source>
        <dbReference type="ARBA" id="ARBA00004430"/>
    </source>
</evidence>
<evidence type="ECO:0000256" key="7">
    <source>
        <dbReference type="ARBA" id="ARBA00023212"/>
    </source>
</evidence>
<comment type="similarity">
    <text evidence="2">Belongs to the CFAP206 family.</text>
</comment>
<keyword evidence="10" id="KW-0175">Coiled coil</keyword>
<feature type="coiled-coil region" evidence="10">
    <location>
        <begin position="229"/>
        <end position="256"/>
    </location>
</feature>
<dbReference type="EMBL" id="JAFNEN010000636">
    <property type="protein sequence ID" value="KAG8179327.1"/>
    <property type="molecule type" value="Genomic_DNA"/>
</dbReference>
<keyword evidence="12" id="KW-1185">Reference proteome</keyword>
<dbReference type="GO" id="GO:0005930">
    <property type="term" value="C:axoneme"/>
    <property type="evidence" value="ECO:0007669"/>
    <property type="project" value="UniProtKB-SubCell"/>
</dbReference>
<dbReference type="GO" id="GO:0003356">
    <property type="term" value="P:regulation of cilium beat frequency"/>
    <property type="evidence" value="ECO:0007669"/>
    <property type="project" value="TreeGrafter"/>
</dbReference>
<dbReference type="AlphaFoldDB" id="A0AAV6U5L3"/>
<comment type="subcellular location">
    <subcellularLocation>
        <location evidence="1">Cytoplasm</location>
        <location evidence="1">Cytoskeleton</location>
        <location evidence="1">Cilium axoneme</location>
    </subcellularLocation>
</comment>
<dbReference type="GO" id="GO:0036064">
    <property type="term" value="C:ciliary basal body"/>
    <property type="evidence" value="ECO:0007669"/>
    <property type="project" value="TreeGrafter"/>
</dbReference>
<proteinExistence type="inferred from homology"/>
<dbReference type="GO" id="GO:0030030">
    <property type="term" value="P:cell projection organization"/>
    <property type="evidence" value="ECO:0007669"/>
    <property type="project" value="UniProtKB-KW"/>
</dbReference>
<gene>
    <name evidence="11" type="ORF">JTE90_011591</name>
</gene>
<evidence type="ECO:0000256" key="8">
    <source>
        <dbReference type="ARBA" id="ARBA00023273"/>
    </source>
</evidence>
<protein>
    <recommendedName>
        <fullName evidence="3">Cilia- and flagella-associated protein 206</fullName>
    </recommendedName>
</protein>
<comment type="caution">
    <text evidence="11">The sequence shown here is derived from an EMBL/GenBank/DDBJ whole genome shotgun (WGS) entry which is preliminary data.</text>
</comment>
<comment type="function">
    <text evidence="9">Essential for sperm motility and is involved in the regulation of the beating frequency of motile cilia on the epithelial cells of the respiratory tract. Required for the establishment of radial spokes in sperm flagella.</text>
</comment>
<evidence type="ECO:0000313" key="11">
    <source>
        <dbReference type="EMBL" id="KAG8179327.1"/>
    </source>
</evidence>
<evidence type="ECO:0000256" key="6">
    <source>
        <dbReference type="ARBA" id="ARBA00023069"/>
    </source>
</evidence>
<sequence length="588" mass="67905">MSKQVLNLNETRTAKKVNELTSSLVLYSKTQNERISQKTANITVQVLLLNPRYSNILNESISKTEKIFIKDCYEFLFNEKSITSLTFRMQCFFYGRFLNRDAYKNHQKQVLMRNCFNLLEKLKKVWHNPSEDLKEMHNDLVKLILIKEGMDFKDDPSAFEEMKAALNSVFPTSSLSTFVSSSQKTKMAFINEVSSIAAGIRLHAWYSQKAGKFMFDAGTIMKETLPKVCEDLHEEFNCIKEKVERLRNELLCVTEETPSTKETHHNKLMLIALTNYMDIIKYLKESIDEVAVQTYKLDYSFAVQIKELSSNMKVGPFTKADLIYPHYKNLAKTWKQIQLEGHLLSFYTNLFYDVKKFSESLSTVKPIDEIPIKGNCSFEDDGNCTVILPKDVKNFNAITLQYKGFCAFYCSLGILVQSNKEHGIIMYNYLCYGFSSIETLKAFKNNPNKYIKGSMDLMLKIPQLIFTLHTEENFGITVLNAYESEQISPVFVANTSIQTVLHPIEKNIDNTYNWNQWTLRKQALKYVDLLDKRTHSTQTDLSHFRRENYSQVYLPRDSSTQTRKDASTSVTKAELSKLSLGTTTEILS</sequence>
<evidence type="ECO:0000256" key="5">
    <source>
        <dbReference type="ARBA" id="ARBA00022794"/>
    </source>
</evidence>
<keyword evidence="6" id="KW-0969">Cilium</keyword>
<dbReference type="PANTHER" id="PTHR21442:SF0">
    <property type="entry name" value="CILIA- AND FLAGELLA-ASSOCIATED PROTEIN 206"/>
    <property type="match status" value="1"/>
</dbReference>
<accession>A0AAV6U5L3</accession>